<sequence>MGTSLSHLFSFLIFFVVVTAFPRQTAVNEVAVPTSIVTEIAAMPDITPAPRLRCSHGSTILYTTDCTMGTPVSYCHSPEAPIQCRAGFFPSVWHPDHCLERSTCFPLNAAWITTECTNGAVPYTTTTLYEGTLAGGSSTVISAVSCSCAMDQWYSMTLLAGSKNVDTFCMPYRSCPPGMTTSVHTNGYCATAPSGVCSDVAAETDYCQCANPTQMPVYPNQPGAPAIGCE</sequence>
<reference evidence="2" key="2">
    <citation type="journal article" date="2023" name="IMA Fungus">
        <title>Comparative genomic study of the Penicillium genus elucidates a diverse pangenome and 15 lateral gene transfer events.</title>
        <authorList>
            <person name="Petersen C."/>
            <person name="Sorensen T."/>
            <person name="Nielsen M.R."/>
            <person name="Sondergaard T.E."/>
            <person name="Sorensen J.L."/>
            <person name="Fitzpatrick D.A."/>
            <person name="Frisvad J.C."/>
            <person name="Nielsen K.L."/>
        </authorList>
    </citation>
    <scope>NUCLEOTIDE SEQUENCE</scope>
    <source>
        <strain evidence="2">IBT 34128</strain>
    </source>
</reference>
<dbReference type="GeneID" id="81391522"/>
<dbReference type="AlphaFoldDB" id="A0A9W9FQB7"/>
<evidence type="ECO:0000313" key="3">
    <source>
        <dbReference type="Proteomes" id="UP001141434"/>
    </source>
</evidence>
<dbReference type="RefSeq" id="XP_056513421.1">
    <property type="nucleotide sequence ID" value="XM_056652354.1"/>
</dbReference>
<comment type="caution">
    <text evidence="2">The sequence shown here is derived from an EMBL/GenBank/DDBJ whole genome shotgun (WGS) entry which is preliminary data.</text>
</comment>
<evidence type="ECO:0000256" key="1">
    <source>
        <dbReference type="SAM" id="SignalP"/>
    </source>
</evidence>
<evidence type="ECO:0000313" key="2">
    <source>
        <dbReference type="EMBL" id="KAJ5104425.1"/>
    </source>
</evidence>
<reference evidence="2" key="1">
    <citation type="submission" date="2022-11" db="EMBL/GenBank/DDBJ databases">
        <authorList>
            <person name="Petersen C."/>
        </authorList>
    </citation>
    <scope>NUCLEOTIDE SEQUENCE</scope>
    <source>
        <strain evidence="2">IBT 34128</strain>
    </source>
</reference>
<keyword evidence="3" id="KW-1185">Reference proteome</keyword>
<accession>A0A9W9FQB7</accession>
<feature type="signal peptide" evidence="1">
    <location>
        <begin position="1"/>
        <end position="20"/>
    </location>
</feature>
<dbReference type="Proteomes" id="UP001141434">
    <property type="component" value="Unassembled WGS sequence"/>
</dbReference>
<protein>
    <submittedName>
        <fullName evidence="2">Uncharacterized protein</fullName>
    </submittedName>
</protein>
<organism evidence="2 3">
    <name type="scientific">Penicillium alfredii</name>
    <dbReference type="NCBI Taxonomy" id="1506179"/>
    <lineage>
        <taxon>Eukaryota</taxon>
        <taxon>Fungi</taxon>
        <taxon>Dikarya</taxon>
        <taxon>Ascomycota</taxon>
        <taxon>Pezizomycotina</taxon>
        <taxon>Eurotiomycetes</taxon>
        <taxon>Eurotiomycetidae</taxon>
        <taxon>Eurotiales</taxon>
        <taxon>Aspergillaceae</taxon>
        <taxon>Penicillium</taxon>
    </lineage>
</organism>
<dbReference type="EMBL" id="JAPMSZ010000004">
    <property type="protein sequence ID" value="KAJ5104425.1"/>
    <property type="molecule type" value="Genomic_DNA"/>
</dbReference>
<proteinExistence type="predicted"/>
<keyword evidence="1" id="KW-0732">Signal</keyword>
<dbReference type="OrthoDB" id="4462706at2759"/>
<name>A0A9W9FQB7_9EURO</name>
<feature type="chain" id="PRO_5040927474" evidence="1">
    <location>
        <begin position="21"/>
        <end position="230"/>
    </location>
</feature>
<gene>
    <name evidence="2" type="ORF">NUU61_001772</name>
</gene>